<dbReference type="AlphaFoldDB" id="A0A1R0XAZ9"/>
<proteinExistence type="predicted"/>
<comment type="caution">
    <text evidence="2">The sequence shown here is derived from an EMBL/GenBank/DDBJ whole genome shotgun (WGS) entry which is preliminary data.</text>
</comment>
<gene>
    <name evidence="2" type="ORF">BJP51_16020</name>
</gene>
<dbReference type="Proteomes" id="UP000187465">
    <property type="component" value="Unassembled WGS sequence"/>
</dbReference>
<keyword evidence="1" id="KW-0472">Membrane</keyword>
<dbReference type="RefSeq" id="WP_076179081.1">
    <property type="nucleotide sequence ID" value="NZ_MKQP01000018.1"/>
</dbReference>
<evidence type="ECO:0000313" key="2">
    <source>
        <dbReference type="EMBL" id="OMD32101.1"/>
    </source>
</evidence>
<evidence type="ECO:0000313" key="3">
    <source>
        <dbReference type="Proteomes" id="UP000187465"/>
    </source>
</evidence>
<keyword evidence="1" id="KW-1133">Transmembrane helix</keyword>
<name>A0A1R0XAZ9_9BACL</name>
<feature type="transmembrane region" description="Helical" evidence="1">
    <location>
        <begin position="51"/>
        <end position="69"/>
    </location>
</feature>
<evidence type="ECO:0000256" key="1">
    <source>
        <dbReference type="SAM" id="Phobius"/>
    </source>
</evidence>
<organism evidence="2 3">
    <name type="scientific">Paenibacillus odorifer</name>
    <dbReference type="NCBI Taxonomy" id="189426"/>
    <lineage>
        <taxon>Bacteria</taxon>
        <taxon>Bacillati</taxon>
        <taxon>Bacillota</taxon>
        <taxon>Bacilli</taxon>
        <taxon>Bacillales</taxon>
        <taxon>Paenibacillaceae</taxon>
        <taxon>Paenibacillus</taxon>
    </lineage>
</organism>
<dbReference type="EMBL" id="MKQP01000018">
    <property type="protein sequence ID" value="OMD32101.1"/>
    <property type="molecule type" value="Genomic_DNA"/>
</dbReference>
<feature type="transmembrane region" description="Helical" evidence="1">
    <location>
        <begin position="75"/>
        <end position="92"/>
    </location>
</feature>
<reference evidence="2 3" key="1">
    <citation type="submission" date="2016-10" db="EMBL/GenBank/DDBJ databases">
        <title>Paenibacillus species isolates.</title>
        <authorList>
            <person name="Beno S.M."/>
        </authorList>
    </citation>
    <scope>NUCLEOTIDE SEQUENCE [LARGE SCALE GENOMIC DNA]</scope>
    <source>
        <strain evidence="2 3">FSL H7-0604</strain>
    </source>
</reference>
<accession>A0A1R0XAZ9</accession>
<sequence>MIIRINGAALPDIGGGVIDNITETITGLISRVLGETATGIIAALNTYSPEIITFGIIVCALGMMVAPIVGNNGKWMGRMFLTFWVGVIWRVLT</sequence>
<protein>
    <submittedName>
        <fullName evidence="2">Uncharacterized protein</fullName>
    </submittedName>
</protein>
<keyword evidence="1" id="KW-0812">Transmembrane</keyword>